<keyword evidence="1" id="KW-0862">Zinc</keyword>
<reference evidence="2" key="2">
    <citation type="submission" date="2023-05" db="EMBL/GenBank/DDBJ databases">
        <authorList>
            <person name="Schelkunov M.I."/>
        </authorList>
    </citation>
    <scope>NUCLEOTIDE SEQUENCE</scope>
    <source>
        <strain evidence="2">Hsosn_3</strain>
        <tissue evidence="2">Leaf</tissue>
    </source>
</reference>
<comment type="subcellular location">
    <subcellularLocation>
        <location evidence="1">Nucleus</location>
    </subcellularLocation>
</comment>
<dbReference type="Proteomes" id="UP001237642">
    <property type="component" value="Unassembled WGS sequence"/>
</dbReference>
<dbReference type="AlphaFoldDB" id="A0AAD8HUE2"/>
<dbReference type="EMBL" id="JAUIZM010000007">
    <property type="protein sequence ID" value="KAK1372265.1"/>
    <property type="molecule type" value="Genomic_DNA"/>
</dbReference>
<name>A0AAD8HUE2_9APIA</name>
<organism evidence="2 3">
    <name type="scientific">Heracleum sosnowskyi</name>
    <dbReference type="NCBI Taxonomy" id="360622"/>
    <lineage>
        <taxon>Eukaryota</taxon>
        <taxon>Viridiplantae</taxon>
        <taxon>Streptophyta</taxon>
        <taxon>Embryophyta</taxon>
        <taxon>Tracheophyta</taxon>
        <taxon>Spermatophyta</taxon>
        <taxon>Magnoliopsida</taxon>
        <taxon>eudicotyledons</taxon>
        <taxon>Gunneridae</taxon>
        <taxon>Pentapetalae</taxon>
        <taxon>asterids</taxon>
        <taxon>campanulids</taxon>
        <taxon>Apiales</taxon>
        <taxon>Apiaceae</taxon>
        <taxon>Apioideae</taxon>
        <taxon>apioid superclade</taxon>
        <taxon>Tordylieae</taxon>
        <taxon>Tordyliinae</taxon>
        <taxon>Heracleum</taxon>
    </lineage>
</organism>
<proteinExistence type="inferred from homology"/>
<dbReference type="GO" id="GO:0008270">
    <property type="term" value="F:zinc ion binding"/>
    <property type="evidence" value="ECO:0007669"/>
    <property type="project" value="UniProtKB-UniRule"/>
</dbReference>
<dbReference type="GO" id="GO:0005634">
    <property type="term" value="C:nucleus"/>
    <property type="evidence" value="ECO:0007669"/>
    <property type="project" value="UniProtKB-SubCell"/>
</dbReference>
<gene>
    <name evidence="2" type="ORF">POM88_028458</name>
</gene>
<dbReference type="PANTHER" id="PTHR31669">
    <property type="entry name" value="PROTEIN FAR1-RELATED SEQUENCE 10-RELATED"/>
    <property type="match status" value="1"/>
</dbReference>
<evidence type="ECO:0000256" key="1">
    <source>
        <dbReference type="RuleBase" id="RU367018"/>
    </source>
</evidence>
<dbReference type="InterPro" id="IPR031052">
    <property type="entry name" value="FHY3/FAR1"/>
</dbReference>
<protein>
    <recommendedName>
        <fullName evidence="1">Protein FAR1-RELATED SEQUENCE</fullName>
    </recommendedName>
</protein>
<keyword evidence="1" id="KW-0539">Nucleus</keyword>
<keyword evidence="1" id="KW-0863">Zinc-finger</keyword>
<comment type="function">
    <text evidence="1">Putative transcription activator involved in regulating light control of development.</text>
</comment>
<evidence type="ECO:0000313" key="2">
    <source>
        <dbReference type="EMBL" id="KAK1372265.1"/>
    </source>
</evidence>
<accession>A0AAD8HUE2</accession>
<keyword evidence="3" id="KW-1185">Reference proteome</keyword>
<dbReference type="PANTHER" id="PTHR31669:SF251">
    <property type="entry name" value="PROTEIN FAR1-RELATED SEQUENCE"/>
    <property type="match status" value="1"/>
</dbReference>
<comment type="caution">
    <text evidence="2">The sequence shown here is derived from an EMBL/GenBank/DDBJ whole genome shotgun (WGS) entry which is preliminary data.</text>
</comment>
<reference evidence="2" key="1">
    <citation type="submission" date="2023-02" db="EMBL/GenBank/DDBJ databases">
        <title>Genome of toxic invasive species Heracleum sosnowskyi carries increased number of genes despite the absence of recent whole-genome duplications.</title>
        <authorList>
            <person name="Schelkunov M."/>
            <person name="Shtratnikova V."/>
            <person name="Makarenko M."/>
            <person name="Klepikova A."/>
            <person name="Omelchenko D."/>
            <person name="Novikova G."/>
            <person name="Obukhova E."/>
            <person name="Bogdanov V."/>
            <person name="Penin A."/>
            <person name="Logacheva M."/>
        </authorList>
    </citation>
    <scope>NUCLEOTIDE SEQUENCE</scope>
    <source>
        <strain evidence="2">Hsosn_3</strain>
        <tissue evidence="2">Leaf</tissue>
    </source>
</reference>
<sequence>MFRIRDQWISAYTKQYFAAGMTTTSRSESMNAFFDEYVQASTGLKEFIENSQKALESQYLREVKGDYDTEETTRRLVLHSSLEIDASKIYTKEMFKHFQKELLKNAS</sequence>
<keyword evidence="1" id="KW-0479">Metal-binding</keyword>
<dbReference type="GO" id="GO:0006355">
    <property type="term" value="P:regulation of DNA-templated transcription"/>
    <property type="evidence" value="ECO:0007669"/>
    <property type="project" value="UniProtKB-UniRule"/>
</dbReference>
<evidence type="ECO:0000313" key="3">
    <source>
        <dbReference type="Proteomes" id="UP001237642"/>
    </source>
</evidence>
<comment type="similarity">
    <text evidence="1">Belongs to the FHY3/FAR1 family.</text>
</comment>